<evidence type="ECO:0000256" key="1">
    <source>
        <dbReference type="SAM" id="MobiDB-lite"/>
    </source>
</evidence>
<sequence length="161" mass="17764">MSKDHRSAWICVHNQQRGIYMTTSCSDTQFQLCIDLNSDISIPFKYTNTISIFISGFFIQHYTGRVDRWERDIRADPAAQAAVNGVGEGRRERPPIRASCAQRGSAIQLRLSPPAPPSNTKISHTSSPAELRDAGLTESPAQPPKLANARERQGEKKLGSG</sequence>
<feature type="region of interest" description="Disordered" evidence="1">
    <location>
        <begin position="79"/>
        <end position="161"/>
    </location>
</feature>
<reference evidence="2" key="1">
    <citation type="submission" date="2022-12" db="EMBL/GenBank/DDBJ databases">
        <authorList>
            <person name="Alioto T."/>
            <person name="Alioto T."/>
            <person name="Gomez Garrido J."/>
        </authorList>
    </citation>
    <scope>NUCLEOTIDE SEQUENCE</scope>
</reference>
<dbReference type="EMBL" id="OX395132">
    <property type="protein sequence ID" value="CAI5779262.1"/>
    <property type="molecule type" value="Genomic_DNA"/>
</dbReference>
<keyword evidence="3" id="KW-1185">Reference proteome</keyword>
<proteinExistence type="predicted"/>
<dbReference type="Proteomes" id="UP001178461">
    <property type="component" value="Chromosome 7"/>
</dbReference>
<gene>
    <name evidence="2" type="ORF">PODLI_1B001950</name>
</gene>
<evidence type="ECO:0000313" key="2">
    <source>
        <dbReference type="EMBL" id="CAI5779262.1"/>
    </source>
</evidence>
<organism evidence="2 3">
    <name type="scientific">Podarcis lilfordi</name>
    <name type="common">Lilford's wall lizard</name>
    <dbReference type="NCBI Taxonomy" id="74358"/>
    <lineage>
        <taxon>Eukaryota</taxon>
        <taxon>Metazoa</taxon>
        <taxon>Chordata</taxon>
        <taxon>Craniata</taxon>
        <taxon>Vertebrata</taxon>
        <taxon>Euteleostomi</taxon>
        <taxon>Lepidosauria</taxon>
        <taxon>Squamata</taxon>
        <taxon>Bifurcata</taxon>
        <taxon>Unidentata</taxon>
        <taxon>Episquamata</taxon>
        <taxon>Laterata</taxon>
        <taxon>Lacertibaenia</taxon>
        <taxon>Lacertidae</taxon>
        <taxon>Podarcis</taxon>
    </lineage>
</organism>
<evidence type="ECO:0000313" key="3">
    <source>
        <dbReference type="Proteomes" id="UP001178461"/>
    </source>
</evidence>
<dbReference type="AlphaFoldDB" id="A0AA35KKU1"/>
<accession>A0AA35KKU1</accession>
<name>A0AA35KKU1_9SAUR</name>
<protein>
    <submittedName>
        <fullName evidence="2">Uncharacterized protein</fullName>
    </submittedName>
</protein>
<feature type="compositionally biased region" description="Polar residues" evidence="1">
    <location>
        <begin position="118"/>
        <end position="128"/>
    </location>
</feature>
<feature type="compositionally biased region" description="Basic and acidic residues" evidence="1">
    <location>
        <begin position="148"/>
        <end position="161"/>
    </location>
</feature>